<reference evidence="3 4" key="1">
    <citation type="journal article" date="2019" name="Int. J. Syst. Evol. Microbiol.">
        <title>The Global Catalogue of Microorganisms (GCM) 10K type strain sequencing project: providing services to taxonomists for standard genome sequencing and annotation.</title>
        <authorList>
            <consortium name="The Broad Institute Genomics Platform"/>
            <consortium name="The Broad Institute Genome Sequencing Center for Infectious Disease"/>
            <person name="Wu L."/>
            <person name="Ma J."/>
        </authorList>
    </citation>
    <scope>NUCLEOTIDE SEQUENCE [LARGE SCALE GENOMIC DNA]</scope>
    <source>
        <strain evidence="3 4">JCM 16117</strain>
    </source>
</reference>
<evidence type="ECO:0000259" key="1">
    <source>
        <dbReference type="Pfam" id="PF13173"/>
    </source>
</evidence>
<dbReference type="EMBL" id="BAAAQY010000007">
    <property type="protein sequence ID" value="GAA2238569.1"/>
    <property type="molecule type" value="Genomic_DNA"/>
</dbReference>
<dbReference type="Pfam" id="PF13173">
    <property type="entry name" value="AAA_14"/>
    <property type="match status" value="1"/>
</dbReference>
<evidence type="ECO:0000313" key="4">
    <source>
        <dbReference type="Proteomes" id="UP001500929"/>
    </source>
</evidence>
<protein>
    <submittedName>
        <fullName evidence="3">DUF4143 domain-containing protein</fullName>
    </submittedName>
</protein>
<sequence length="422" mass="45865">MGDYRRRVVDDELDAVFPELAAISLDGPKGVGKTATASRRAATVVPLDEPARVDEFSADPGFIERAAKPLLIDEWQRLPKVWDQVRRAVDRDRRGGQFLLAGSAAPLAAPLHSGAGRIASLRMRPLSVAERSDHVPAVSLAALLRGESEVSATTDWALPRYVEEIVASGFPGIRGLAPRARRLALDGYLERVVERDMVEQGYRVRSPASLRAWLRAFAMATASTASYTTILDAATIGDSDKPSKPTTIVYRDVLTQLWLLDPIEAWRPQGVDLGRPAKAPKHFLADPALAARLMDLDETELLSVSAHSMLGPQQGTALGQLFEALVALSVHTYAQAAEARVSHFRDQAGTHEVDLIVEARGRTLAIEVKLAAAVDDSDVRHLNWLKERLGDRLTDRIVVTTGARAYRRADGVAVVPLALLGP</sequence>
<organism evidence="3 4">
    <name type="scientific">Herbiconiux moechotypicola</name>
    <dbReference type="NCBI Taxonomy" id="637393"/>
    <lineage>
        <taxon>Bacteria</taxon>
        <taxon>Bacillati</taxon>
        <taxon>Actinomycetota</taxon>
        <taxon>Actinomycetes</taxon>
        <taxon>Micrococcales</taxon>
        <taxon>Microbacteriaceae</taxon>
        <taxon>Herbiconiux</taxon>
    </lineage>
</organism>
<dbReference type="InterPro" id="IPR025420">
    <property type="entry name" value="DUF4143"/>
</dbReference>
<feature type="domain" description="DUF4143" evidence="2">
    <location>
        <begin position="195"/>
        <end position="370"/>
    </location>
</feature>
<keyword evidence="4" id="KW-1185">Reference proteome</keyword>
<proteinExistence type="predicted"/>
<name>A0ABN3DPR5_9MICO</name>
<dbReference type="PANTHER" id="PTHR43566">
    <property type="entry name" value="CONSERVED PROTEIN"/>
    <property type="match status" value="1"/>
</dbReference>
<dbReference type="SUPFAM" id="SSF52540">
    <property type="entry name" value="P-loop containing nucleoside triphosphate hydrolases"/>
    <property type="match status" value="1"/>
</dbReference>
<dbReference type="RefSeq" id="WP_259481279.1">
    <property type="nucleotide sequence ID" value="NZ_BAAAQY010000007.1"/>
</dbReference>
<dbReference type="Proteomes" id="UP001500929">
    <property type="component" value="Unassembled WGS sequence"/>
</dbReference>
<feature type="domain" description="AAA" evidence="1">
    <location>
        <begin position="22"/>
        <end position="130"/>
    </location>
</feature>
<evidence type="ECO:0000259" key="2">
    <source>
        <dbReference type="Pfam" id="PF13635"/>
    </source>
</evidence>
<dbReference type="InterPro" id="IPR027417">
    <property type="entry name" value="P-loop_NTPase"/>
</dbReference>
<dbReference type="InterPro" id="IPR041682">
    <property type="entry name" value="AAA_14"/>
</dbReference>
<evidence type="ECO:0000313" key="3">
    <source>
        <dbReference type="EMBL" id="GAA2238569.1"/>
    </source>
</evidence>
<dbReference type="Pfam" id="PF13635">
    <property type="entry name" value="DUF4143"/>
    <property type="match status" value="1"/>
</dbReference>
<accession>A0ABN3DPR5</accession>
<dbReference type="PANTHER" id="PTHR43566:SF2">
    <property type="entry name" value="DUF4143 DOMAIN-CONTAINING PROTEIN"/>
    <property type="match status" value="1"/>
</dbReference>
<gene>
    <name evidence="3" type="ORF">GCM10009851_24510</name>
</gene>
<comment type="caution">
    <text evidence="3">The sequence shown here is derived from an EMBL/GenBank/DDBJ whole genome shotgun (WGS) entry which is preliminary data.</text>
</comment>